<dbReference type="PROSITE" id="PS51257">
    <property type="entry name" value="PROKAR_LIPOPROTEIN"/>
    <property type="match status" value="1"/>
</dbReference>
<name>A0AAN0XYT9_9VIBR</name>
<dbReference type="EMBL" id="CP016178">
    <property type="protein sequence ID" value="ANO35160.1"/>
    <property type="molecule type" value="Genomic_DNA"/>
</dbReference>
<accession>A0AAN0XYT9</accession>
<dbReference type="AlphaFoldDB" id="A0AAN0XYT9"/>
<reference evidence="2 3" key="1">
    <citation type="submission" date="2016-06" db="EMBL/GenBank/DDBJ databases">
        <title>Adaptive Radiation by Waves of Gene Transfer Leads to Fine-Scale Resource Partitioning in Marine Microbes.</title>
        <authorList>
            <person name="Hehemann J.-H."/>
            <person name="Arevalo P."/>
            <person name="Datta M.S."/>
            <person name="Yu X."/>
            <person name="Corzett C."/>
            <person name="Henschel A."/>
            <person name="Preheim S.P."/>
            <person name="Timberlake S."/>
            <person name="Alm E.J."/>
            <person name="Polz M.F."/>
        </authorList>
    </citation>
    <scope>NUCLEOTIDE SEQUENCE [LARGE SCALE GENOMIC DNA]</scope>
    <source>
        <strain evidence="2 3">FF50</strain>
    </source>
</reference>
<feature type="signal peptide" evidence="1">
    <location>
        <begin position="1"/>
        <end position="18"/>
    </location>
</feature>
<dbReference type="Proteomes" id="UP000092018">
    <property type="component" value="Chromosome 2"/>
</dbReference>
<gene>
    <name evidence="2" type="ORF">A6E01_18485</name>
</gene>
<protein>
    <recommendedName>
        <fullName evidence="4">C-type lysozyme inhibitor domain-containing protein</fullName>
    </recommendedName>
</protein>
<evidence type="ECO:0008006" key="4">
    <source>
        <dbReference type="Google" id="ProtNLM"/>
    </source>
</evidence>
<dbReference type="KEGG" id="vbr:A6E01_18485"/>
<evidence type="ECO:0000313" key="3">
    <source>
        <dbReference type="Proteomes" id="UP000092018"/>
    </source>
</evidence>
<feature type="chain" id="PRO_5042822051" description="C-type lysozyme inhibitor domain-containing protein" evidence="1">
    <location>
        <begin position="19"/>
        <end position="112"/>
    </location>
</feature>
<sequence length="112" mass="12669">MKKMITTLIVVSALTACANENAPKPQEPVCAETIGLVKETNNYSTDYYVENRNNEKLAKGLVEVRYRPDSDSGLSAVQRFQFELEPGEKKLLSTWEEKAYPKGSFLRCGYEK</sequence>
<organism evidence="2 3">
    <name type="scientific">Vibrio breoganii</name>
    <dbReference type="NCBI Taxonomy" id="553239"/>
    <lineage>
        <taxon>Bacteria</taxon>
        <taxon>Pseudomonadati</taxon>
        <taxon>Pseudomonadota</taxon>
        <taxon>Gammaproteobacteria</taxon>
        <taxon>Vibrionales</taxon>
        <taxon>Vibrionaceae</taxon>
        <taxon>Vibrio</taxon>
    </lineage>
</organism>
<evidence type="ECO:0000256" key="1">
    <source>
        <dbReference type="SAM" id="SignalP"/>
    </source>
</evidence>
<evidence type="ECO:0000313" key="2">
    <source>
        <dbReference type="EMBL" id="ANO35160.1"/>
    </source>
</evidence>
<keyword evidence="1" id="KW-0732">Signal</keyword>
<proteinExistence type="predicted"/>